<organism evidence="2 3">
    <name type="scientific">Mameliella alba</name>
    <dbReference type="NCBI Taxonomy" id="561184"/>
    <lineage>
        <taxon>Bacteria</taxon>
        <taxon>Pseudomonadati</taxon>
        <taxon>Pseudomonadota</taxon>
        <taxon>Alphaproteobacteria</taxon>
        <taxon>Rhodobacterales</taxon>
        <taxon>Roseobacteraceae</taxon>
        <taxon>Mameliella</taxon>
    </lineage>
</organism>
<reference evidence="2 3" key="1">
    <citation type="submission" date="2014-10" db="EMBL/GenBank/DDBJ databases">
        <title>Genome sequence of Ponticoccus sp. strain UMTAT08 isolated from clonal culture of toxic dinoflagellate Alexandrium tamiyavanichii.</title>
        <authorList>
            <person name="Gan H.Y."/>
            <person name="Muhd D.-D."/>
            <person name="Mohd Noor M.E."/>
            <person name="Yeong Y.S."/>
            <person name="Usup G."/>
        </authorList>
    </citation>
    <scope>NUCLEOTIDE SEQUENCE [LARGE SCALE GENOMIC DNA]</scope>
    <source>
        <strain evidence="2 3">UMTAT08</strain>
    </source>
</reference>
<dbReference type="AlphaFoldDB" id="A0A0B3ST80"/>
<keyword evidence="2" id="KW-0689">Ribosomal protein</keyword>
<dbReference type="GO" id="GO:0005840">
    <property type="term" value="C:ribosome"/>
    <property type="evidence" value="ECO:0007669"/>
    <property type="project" value="UniProtKB-KW"/>
</dbReference>
<sequence length="145" mass="15887">MTMMHLIAGFHAATLCLAAPCTAEANPWDLISAIEYEETETETSWSVAKTIPEALRDKAQDFEVTGYYVPVEAQAYVSTFLLVPDPADCPFCGQNGYGPSLEVSMKRPMPDVPEATKVTVRGTLNFDDSPETYRAVFVTEGVLID</sequence>
<keyword evidence="1" id="KW-0732">Signal</keyword>
<keyword evidence="2" id="KW-0687">Ribonucleoprotein</keyword>
<feature type="chain" id="PRO_5002081744" evidence="1">
    <location>
        <begin position="26"/>
        <end position="145"/>
    </location>
</feature>
<dbReference type="EMBL" id="JSUQ01000006">
    <property type="protein sequence ID" value="KHQ53669.1"/>
    <property type="molecule type" value="Genomic_DNA"/>
</dbReference>
<dbReference type="Gene3D" id="2.40.50.870">
    <property type="entry name" value="Protein of unknown function (DUF3299)"/>
    <property type="match status" value="1"/>
</dbReference>
<accession>A0A0B3ST80</accession>
<feature type="signal peptide" evidence="1">
    <location>
        <begin position="1"/>
        <end position="25"/>
    </location>
</feature>
<dbReference type="Proteomes" id="UP000030960">
    <property type="component" value="Unassembled WGS sequence"/>
</dbReference>
<keyword evidence="3" id="KW-1185">Reference proteome</keyword>
<proteinExistence type="predicted"/>
<protein>
    <submittedName>
        <fullName evidence="2">50S ribosomal protein L33</fullName>
    </submittedName>
</protein>
<evidence type="ECO:0000313" key="2">
    <source>
        <dbReference type="EMBL" id="KHQ53669.1"/>
    </source>
</evidence>
<gene>
    <name evidence="2" type="ORF">OA50_01657</name>
</gene>
<evidence type="ECO:0000313" key="3">
    <source>
        <dbReference type="Proteomes" id="UP000030960"/>
    </source>
</evidence>
<name>A0A0B3ST80_9RHOB</name>
<evidence type="ECO:0000256" key="1">
    <source>
        <dbReference type="SAM" id="SignalP"/>
    </source>
</evidence>
<comment type="caution">
    <text evidence="2">The sequence shown here is derived from an EMBL/GenBank/DDBJ whole genome shotgun (WGS) entry which is preliminary data.</text>
</comment>